<sequence length="146" mass="16848">MEQRIILVDDDRDDRELFADAFASLRLQAELLLFQNGRELFEQIDRIDRSVLTFMFLDLNMPVISGMEVLKHIRQRSEWDKVFITIYSTSYSEADIESAYHNGAHGYLSKPSSFGKLTSLIAKTLTIATSGKMKPLPKDRFVLNRE</sequence>
<evidence type="ECO:0000313" key="3">
    <source>
        <dbReference type="EMBL" id="MDT7828847.1"/>
    </source>
</evidence>
<dbReference type="RefSeq" id="WP_314014400.1">
    <property type="nucleotide sequence ID" value="NZ_JAVTTP010000001.1"/>
</dbReference>
<comment type="caution">
    <text evidence="3">The sequence shown here is derived from an EMBL/GenBank/DDBJ whole genome shotgun (WGS) entry which is preliminary data.</text>
</comment>
<feature type="modified residue" description="4-aspartylphosphate" evidence="1">
    <location>
        <position position="58"/>
    </location>
</feature>
<organism evidence="3 4">
    <name type="scientific">Pricia mediterranea</name>
    <dbReference type="NCBI Taxonomy" id="3076079"/>
    <lineage>
        <taxon>Bacteria</taxon>
        <taxon>Pseudomonadati</taxon>
        <taxon>Bacteroidota</taxon>
        <taxon>Flavobacteriia</taxon>
        <taxon>Flavobacteriales</taxon>
        <taxon>Flavobacteriaceae</taxon>
        <taxon>Pricia</taxon>
    </lineage>
</organism>
<protein>
    <submittedName>
        <fullName evidence="3">Response regulator</fullName>
    </submittedName>
</protein>
<dbReference type="Proteomes" id="UP001250656">
    <property type="component" value="Unassembled WGS sequence"/>
</dbReference>
<dbReference type="InterPro" id="IPR001789">
    <property type="entry name" value="Sig_transdc_resp-reg_receiver"/>
</dbReference>
<name>A0ABU3L5B1_9FLAO</name>
<accession>A0ABU3L5B1</accession>
<dbReference type="InterPro" id="IPR011006">
    <property type="entry name" value="CheY-like_superfamily"/>
</dbReference>
<gene>
    <name evidence="3" type="ORF">RQM65_09250</name>
</gene>
<dbReference type="PANTHER" id="PTHR44520">
    <property type="entry name" value="RESPONSE REGULATOR RCP1-RELATED"/>
    <property type="match status" value="1"/>
</dbReference>
<evidence type="ECO:0000259" key="2">
    <source>
        <dbReference type="PROSITE" id="PS50110"/>
    </source>
</evidence>
<dbReference type="Gene3D" id="3.40.50.2300">
    <property type="match status" value="1"/>
</dbReference>
<reference evidence="3 4" key="1">
    <citation type="submission" date="2023-09" db="EMBL/GenBank/DDBJ databases">
        <title>Novel taxa isolated from Blanes Bay.</title>
        <authorList>
            <person name="Rey-Velasco X."/>
            <person name="Lucena T."/>
        </authorList>
    </citation>
    <scope>NUCLEOTIDE SEQUENCE [LARGE SCALE GENOMIC DNA]</scope>
    <source>
        <strain evidence="3 4">S334</strain>
    </source>
</reference>
<proteinExistence type="predicted"/>
<dbReference type="PANTHER" id="PTHR44520:SF2">
    <property type="entry name" value="RESPONSE REGULATOR RCP1"/>
    <property type="match status" value="1"/>
</dbReference>
<dbReference type="InterPro" id="IPR052893">
    <property type="entry name" value="TCS_response_regulator"/>
</dbReference>
<keyword evidence="1" id="KW-0597">Phosphoprotein</keyword>
<evidence type="ECO:0000256" key="1">
    <source>
        <dbReference type="PROSITE-ProRule" id="PRU00169"/>
    </source>
</evidence>
<dbReference type="PROSITE" id="PS50110">
    <property type="entry name" value="RESPONSE_REGULATORY"/>
    <property type="match status" value="1"/>
</dbReference>
<evidence type="ECO:0000313" key="4">
    <source>
        <dbReference type="Proteomes" id="UP001250656"/>
    </source>
</evidence>
<feature type="domain" description="Response regulatory" evidence="2">
    <location>
        <begin position="4"/>
        <end position="125"/>
    </location>
</feature>
<dbReference type="EMBL" id="JAVTTP010000001">
    <property type="protein sequence ID" value="MDT7828847.1"/>
    <property type="molecule type" value="Genomic_DNA"/>
</dbReference>
<dbReference type="Pfam" id="PF00072">
    <property type="entry name" value="Response_reg"/>
    <property type="match status" value="1"/>
</dbReference>
<keyword evidence="4" id="KW-1185">Reference proteome</keyword>
<dbReference type="SMART" id="SM00448">
    <property type="entry name" value="REC"/>
    <property type="match status" value="1"/>
</dbReference>
<dbReference type="SUPFAM" id="SSF52172">
    <property type="entry name" value="CheY-like"/>
    <property type="match status" value="1"/>
</dbReference>